<name>A0A0P9D0G5_9BACL</name>
<keyword evidence="3" id="KW-1185">Reference proteome</keyword>
<reference evidence="2 3" key="1">
    <citation type="submission" date="2015-09" db="EMBL/GenBank/DDBJ databases">
        <title>Draft genome sequence of Alicyclobacillus ferrooxydans DSM 22381.</title>
        <authorList>
            <person name="Hemp J."/>
        </authorList>
    </citation>
    <scope>NUCLEOTIDE SEQUENCE [LARGE SCALE GENOMIC DNA]</scope>
    <source>
        <strain evidence="2 3">TC-34</strain>
    </source>
</reference>
<protein>
    <submittedName>
        <fullName evidence="2">Uncharacterized protein</fullName>
    </submittedName>
</protein>
<gene>
    <name evidence="2" type="ORF">AN477_14920</name>
</gene>
<evidence type="ECO:0000256" key="1">
    <source>
        <dbReference type="SAM" id="Phobius"/>
    </source>
</evidence>
<keyword evidence="1" id="KW-1133">Transmembrane helix</keyword>
<evidence type="ECO:0000313" key="3">
    <source>
        <dbReference type="Proteomes" id="UP000050482"/>
    </source>
</evidence>
<comment type="caution">
    <text evidence="2">The sequence shown here is derived from an EMBL/GenBank/DDBJ whole genome shotgun (WGS) entry which is preliminary data.</text>
</comment>
<dbReference type="AlphaFoldDB" id="A0A0P9D0G5"/>
<evidence type="ECO:0000313" key="2">
    <source>
        <dbReference type="EMBL" id="KPV42964.1"/>
    </source>
</evidence>
<keyword evidence="1" id="KW-0812">Transmembrane</keyword>
<dbReference type="Pfam" id="PF10787">
    <property type="entry name" value="YfmQ"/>
    <property type="match status" value="1"/>
</dbReference>
<dbReference type="InterPro" id="IPR019723">
    <property type="entry name" value="Uncharacterised_YfmQ"/>
</dbReference>
<organism evidence="2 3">
    <name type="scientific">Alicyclobacillus ferrooxydans</name>
    <dbReference type="NCBI Taxonomy" id="471514"/>
    <lineage>
        <taxon>Bacteria</taxon>
        <taxon>Bacillati</taxon>
        <taxon>Bacillota</taxon>
        <taxon>Bacilli</taxon>
        <taxon>Bacillales</taxon>
        <taxon>Alicyclobacillaceae</taxon>
        <taxon>Alicyclobacillus</taxon>
    </lineage>
</organism>
<feature type="transmembrane region" description="Helical" evidence="1">
    <location>
        <begin position="12"/>
        <end position="31"/>
    </location>
</feature>
<keyword evidence="1" id="KW-0472">Membrane</keyword>
<accession>A0A0P9D0G5</accession>
<dbReference type="EMBL" id="LJCO01000064">
    <property type="protein sequence ID" value="KPV42964.1"/>
    <property type="molecule type" value="Genomic_DNA"/>
</dbReference>
<dbReference type="Proteomes" id="UP000050482">
    <property type="component" value="Unassembled WGS sequence"/>
</dbReference>
<dbReference type="RefSeq" id="WP_054969961.1">
    <property type="nucleotide sequence ID" value="NZ_LJCO01000064.1"/>
</dbReference>
<dbReference type="PATRIC" id="fig|471514.4.peg.2572"/>
<sequence length="155" mass="17982">MSLAVPFWNYFWHIIGLISVLLICLPTFYLARISKRLSIHRELVPEKVTDMRHGGMVVQECMQRTLIDAYNTANFLYRKPHLPSDYPQFALTWDYNSRRESYAIYPNGPYVDVVKTKGKKSRLFTLQSPTLREWLDAPAAIGNPSTNTSVERINE</sequence>
<proteinExistence type="predicted"/>